<evidence type="ECO:0000256" key="2">
    <source>
        <dbReference type="SAM" id="Phobius"/>
    </source>
</evidence>
<dbReference type="SMART" id="SM00331">
    <property type="entry name" value="PP2C_SIG"/>
    <property type="match status" value="1"/>
</dbReference>
<feature type="region of interest" description="Disordered" evidence="1">
    <location>
        <begin position="1"/>
        <end position="24"/>
    </location>
</feature>
<evidence type="ECO:0000313" key="5">
    <source>
        <dbReference type="Proteomes" id="UP001225644"/>
    </source>
</evidence>
<feature type="domain" description="PPM-type phosphatase" evidence="3">
    <location>
        <begin position="7"/>
        <end position="250"/>
    </location>
</feature>
<dbReference type="Pfam" id="PF00481">
    <property type="entry name" value="PP2C"/>
    <property type="match status" value="1"/>
</dbReference>
<dbReference type="RefSeq" id="WP_307399127.1">
    <property type="nucleotide sequence ID" value="NZ_JAUSUX010000001.1"/>
</dbReference>
<evidence type="ECO:0000259" key="3">
    <source>
        <dbReference type="PROSITE" id="PS51746"/>
    </source>
</evidence>
<dbReference type="EC" id="3.1.3.16" evidence="4"/>
<keyword evidence="4" id="KW-0378">Hydrolase</keyword>
<reference evidence="4 5" key="1">
    <citation type="submission" date="2023-07" db="EMBL/GenBank/DDBJ databases">
        <title>Genomic Encyclopedia of Type Strains, Phase IV (KMG-IV): sequencing the most valuable type-strain genomes for metagenomic binning, comparative biology and taxonomic classification.</title>
        <authorList>
            <person name="Goeker M."/>
        </authorList>
    </citation>
    <scope>NUCLEOTIDE SEQUENCE [LARGE SCALE GENOMIC DNA]</scope>
    <source>
        <strain evidence="4 5">DSM 12396</strain>
    </source>
</reference>
<organism evidence="4 5">
    <name type="scientific">Desulfofundulus luciae</name>
    <dbReference type="NCBI Taxonomy" id="74702"/>
    <lineage>
        <taxon>Bacteria</taxon>
        <taxon>Bacillati</taxon>
        <taxon>Bacillota</taxon>
        <taxon>Clostridia</taxon>
        <taxon>Eubacteriales</taxon>
        <taxon>Peptococcaceae</taxon>
        <taxon>Desulfofundulus</taxon>
    </lineage>
</organism>
<dbReference type="PANTHER" id="PTHR47992">
    <property type="entry name" value="PROTEIN PHOSPHATASE"/>
    <property type="match status" value="1"/>
</dbReference>
<name>A0ABU0B136_9FIRM</name>
<gene>
    <name evidence="4" type="ORF">J2Z49_000263</name>
</gene>
<dbReference type="EMBL" id="JAUSUX010000001">
    <property type="protein sequence ID" value="MDQ0285173.1"/>
    <property type="molecule type" value="Genomic_DNA"/>
</dbReference>
<accession>A0ABU0B136</accession>
<dbReference type="GO" id="GO:0004722">
    <property type="term" value="F:protein serine/threonine phosphatase activity"/>
    <property type="evidence" value="ECO:0007669"/>
    <property type="project" value="UniProtKB-EC"/>
</dbReference>
<sequence>MPRKKVQSGVASDTGQRRKNNEDSWLICEPEGELNLKTKGRLYAVADGMGGSVAGEIASRLAVRELQKYYFAEVPSQPPQEALRKAFQAAYESIRRKAMAEPELTGMGTTLTAVALRDNTAYVAHVGDSRAYLIRGKEIIQLTRDHTVTASLVEKGEITPEQAKTHPQRHILLQALGGRKQPTVELLTVPVKPKDVFILCSDGLYNAVSDDEIKEIITSAPDIQKAAGTLVALANQRGGRDNITVVVVKKVKPANLLGAVLLTILTIVLIVAVKWIFF</sequence>
<dbReference type="NCBIfam" id="NF033484">
    <property type="entry name" value="Stp1_PP2C_phos"/>
    <property type="match status" value="1"/>
</dbReference>
<dbReference type="Proteomes" id="UP001225644">
    <property type="component" value="Unassembled WGS sequence"/>
</dbReference>
<dbReference type="SMART" id="SM00332">
    <property type="entry name" value="PP2Cc"/>
    <property type="match status" value="1"/>
</dbReference>
<keyword evidence="2" id="KW-1133">Transmembrane helix</keyword>
<evidence type="ECO:0000256" key="1">
    <source>
        <dbReference type="SAM" id="MobiDB-lite"/>
    </source>
</evidence>
<keyword evidence="5" id="KW-1185">Reference proteome</keyword>
<dbReference type="SUPFAM" id="SSF81606">
    <property type="entry name" value="PP2C-like"/>
    <property type="match status" value="1"/>
</dbReference>
<feature type="transmembrane region" description="Helical" evidence="2">
    <location>
        <begin position="256"/>
        <end position="277"/>
    </location>
</feature>
<evidence type="ECO:0000313" key="4">
    <source>
        <dbReference type="EMBL" id="MDQ0285173.1"/>
    </source>
</evidence>
<dbReference type="CDD" id="cd00143">
    <property type="entry name" value="PP2Cc"/>
    <property type="match status" value="1"/>
</dbReference>
<comment type="caution">
    <text evidence="4">The sequence shown here is derived from an EMBL/GenBank/DDBJ whole genome shotgun (WGS) entry which is preliminary data.</text>
</comment>
<dbReference type="InterPro" id="IPR015655">
    <property type="entry name" value="PP2C"/>
</dbReference>
<protein>
    <submittedName>
        <fullName evidence="4">Protein phosphatase</fullName>
        <ecNumber evidence="4">3.1.3.16</ecNumber>
    </submittedName>
</protein>
<keyword evidence="2" id="KW-0812">Transmembrane</keyword>
<dbReference type="Gene3D" id="3.60.40.10">
    <property type="entry name" value="PPM-type phosphatase domain"/>
    <property type="match status" value="1"/>
</dbReference>
<dbReference type="InterPro" id="IPR001932">
    <property type="entry name" value="PPM-type_phosphatase-like_dom"/>
</dbReference>
<keyword evidence="2" id="KW-0472">Membrane</keyword>
<dbReference type="InterPro" id="IPR036457">
    <property type="entry name" value="PPM-type-like_dom_sf"/>
</dbReference>
<proteinExistence type="predicted"/>
<dbReference type="PROSITE" id="PS51746">
    <property type="entry name" value="PPM_2"/>
    <property type="match status" value="1"/>
</dbReference>